<keyword evidence="2 5" id="KW-0808">Transferase</keyword>
<feature type="region of interest" description="Disordered" evidence="3">
    <location>
        <begin position="53"/>
        <end position="85"/>
    </location>
</feature>
<protein>
    <recommendedName>
        <fullName evidence="2">Glycosyltransferase</fullName>
        <ecNumber evidence="2">2.4.2.-</ecNumber>
    </recommendedName>
</protein>
<dbReference type="InterPro" id="IPR044290">
    <property type="entry name" value="RRA1/2/3"/>
</dbReference>
<dbReference type="EMBL" id="MU070332">
    <property type="protein sequence ID" value="KAF5828258.1"/>
    <property type="molecule type" value="Genomic_DNA"/>
</dbReference>
<dbReference type="EC" id="2.4.2.-" evidence="2"/>
<keyword evidence="2" id="KW-0328">Glycosyltransferase</keyword>
<comment type="caution">
    <text evidence="5">The sequence shown here is derived from an EMBL/GenBank/DDBJ whole genome shotgun (WGS) entry which is preliminary data.</text>
</comment>
<feature type="domain" description="Nucleotide-diphospho-sugar transferase" evidence="4">
    <location>
        <begin position="128"/>
        <end position="348"/>
    </location>
</feature>
<gene>
    <name evidence="5" type="ORF">DUNSADRAFT_17878</name>
</gene>
<dbReference type="Pfam" id="PF03407">
    <property type="entry name" value="Nucleotid_trans"/>
    <property type="match status" value="1"/>
</dbReference>
<evidence type="ECO:0000256" key="2">
    <source>
        <dbReference type="RuleBase" id="RU363055"/>
    </source>
</evidence>
<keyword evidence="2" id="KW-0961">Cell wall biogenesis/degradation</keyword>
<name>A0ABQ7G0Y3_DUNSA</name>
<dbReference type="InterPro" id="IPR005069">
    <property type="entry name" value="Nucl-diP-sugar_transferase"/>
</dbReference>
<dbReference type="Proteomes" id="UP000815325">
    <property type="component" value="Unassembled WGS sequence"/>
</dbReference>
<proteinExistence type="inferred from homology"/>
<dbReference type="GO" id="GO:0016740">
    <property type="term" value="F:transferase activity"/>
    <property type="evidence" value="ECO:0007669"/>
    <property type="project" value="UniProtKB-KW"/>
</dbReference>
<dbReference type="SUPFAM" id="SSF53448">
    <property type="entry name" value="Nucleotide-diphospho-sugar transferases"/>
    <property type="match status" value="1"/>
</dbReference>
<dbReference type="PANTHER" id="PTHR46581">
    <property type="entry name" value="ARABINOSYLTRANSFERASE RRA3"/>
    <property type="match status" value="1"/>
</dbReference>
<evidence type="ECO:0000313" key="5">
    <source>
        <dbReference type="EMBL" id="KAF5828258.1"/>
    </source>
</evidence>
<dbReference type="PANTHER" id="PTHR46581:SF3">
    <property type="entry name" value="ARABINOSYLTRANSFERASE RRA3"/>
    <property type="match status" value="1"/>
</dbReference>
<evidence type="ECO:0000256" key="1">
    <source>
        <dbReference type="ARBA" id="ARBA00007033"/>
    </source>
</evidence>
<reference evidence="5" key="1">
    <citation type="submission" date="2017-08" db="EMBL/GenBank/DDBJ databases">
        <authorList>
            <person name="Polle J.E."/>
            <person name="Barry K."/>
            <person name="Cushman J."/>
            <person name="Schmutz J."/>
            <person name="Tran D."/>
            <person name="Hathwaick L.T."/>
            <person name="Yim W.C."/>
            <person name="Jenkins J."/>
            <person name="Mckie-Krisberg Z.M."/>
            <person name="Prochnik S."/>
            <person name="Lindquist E."/>
            <person name="Dockter R.B."/>
            <person name="Adam C."/>
            <person name="Molina H."/>
            <person name="Bunkerborg J."/>
            <person name="Jin E."/>
            <person name="Buchheim M."/>
            <person name="Magnuson J."/>
        </authorList>
    </citation>
    <scope>NUCLEOTIDE SEQUENCE</scope>
    <source>
        <strain evidence="5">CCAP 19/18</strain>
    </source>
</reference>
<feature type="compositionally biased region" description="Basic and acidic residues" evidence="3">
    <location>
        <begin position="62"/>
        <end position="78"/>
    </location>
</feature>
<keyword evidence="2" id="KW-1133">Transmembrane helix</keyword>
<comment type="subcellular location">
    <subcellularLocation>
        <location evidence="2">Golgi apparatus membrane</location>
        <topology evidence="2">Single-pass type II membrane protein</topology>
    </subcellularLocation>
</comment>
<feature type="transmembrane region" description="Helical" evidence="2">
    <location>
        <begin position="20"/>
        <end position="42"/>
    </location>
</feature>
<keyword evidence="6" id="KW-1185">Reference proteome</keyword>
<evidence type="ECO:0000256" key="3">
    <source>
        <dbReference type="SAM" id="MobiDB-lite"/>
    </source>
</evidence>
<evidence type="ECO:0000259" key="4">
    <source>
        <dbReference type="Pfam" id="PF03407"/>
    </source>
</evidence>
<accession>A0ABQ7G0Y3</accession>
<dbReference type="InterPro" id="IPR029044">
    <property type="entry name" value="Nucleotide-diphossugar_trans"/>
</dbReference>
<sequence>MDSMDSTGKNKIGESKARNYVLLVAFIVGLCLGIIVSERAYIQRVPHTGQPRRNLVLSQDDAVAKAPKEETESEKQAKADAAPPRSDLEALLRRVAPSREVLVAVSNRNLLWDGMLGTFGNGLKDAGVTNHVIFALDKQTDEWCHQNGLNSHIMDVEAFKAQTGTGDNHAVSAMKFGIIKYFVELGWSVMLSDVDVAVLQNPFEHLYRDSDVEGMTDGFDERTAYGSIEGYEDKSMGWSRYAQYYRHFNFNSGLFYLRANERTLHLLDRLSKRLSKETYWDQTAYNEEIFFLSHGNYKSPQVSVRVLDIDMFMNSKRLFKDVRYRPQKPPKPVMVHVNYHPDKHARMKAVFNYYKHGDLHALDPFPGGSEQGT</sequence>
<comment type="similarity">
    <text evidence="1 2">Belongs to the glycosyltransferase 77 family.</text>
</comment>
<keyword evidence="2" id="KW-0333">Golgi apparatus</keyword>
<organism evidence="5 6">
    <name type="scientific">Dunaliella salina</name>
    <name type="common">Green alga</name>
    <name type="synonym">Protococcus salinus</name>
    <dbReference type="NCBI Taxonomy" id="3046"/>
    <lineage>
        <taxon>Eukaryota</taxon>
        <taxon>Viridiplantae</taxon>
        <taxon>Chlorophyta</taxon>
        <taxon>core chlorophytes</taxon>
        <taxon>Chlorophyceae</taxon>
        <taxon>CS clade</taxon>
        <taxon>Chlamydomonadales</taxon>
        <taxon>Dunaliellaceae</taxon>
        <taxon>Dunaliella</taxon>
    </lineage>
</organism>
<evidence type="ECO:0000313" key="6">
    <source>
        <dbReference type="Proteomes" id="UP000815325"/>
    </source>
</evidence>
<keyword evidence="2" id="KW-0735">Signal-anchor</keyword>
<keyword evidence="2" id="KW-0812">Transmembrane</keyword>
<keyword evidence="2" id="KW-0472">Membrane</keyword>